<organism evidence="1">
    <name type="scientific">Moorella thermoacetica Y72</name>
    <dbReference type="NCBI Taxonomy" id="1325331"/>
    <lineage>
        <taxon>Bacteria</taxon>
        <taxon>Bacillati</taxon>
        <taxon>Bacillota</taxon>
        <taxon>Clostridia</taxon>
        <taxon>Neomoorellales</taxon>
        <taxon>Neomoorellaceae</taxon>
        <taxon>Neomoorella</taxon>
    </lineage>
</organism>
<dbReference type="AlphaFoldDB" id="A0A0S6U8G6"/>
<proteinExistence type="predicted"/>
<sequence>MERAASLMRDPAEISPFRSPLRCFRGVPHERPLCGNAGKIFEGIAILLDYRISQEAPAHLLYLPPGLFPVVQVQHDFEVFTNAHCGDAAIAHGPEALTYGLALGIKDTWL</sequence>
<reference evidence="1" key="1">
    <citation type="journal article" date="2014" name="Gene">
        <title>Genome-guided analysis of transformation efficiency and carbon dioxide assimilation by Moorella thermoacetica Y72.</title>
        <authorList>
            <person name="Tsukahara K."/>
            <person name="Kita A."/>
            <person name="Nakashimada Y."/>
            <person name="Hoshino T."/>
            <person name="Murakami K."/>
        </authorList>
    </citation>
    <scope>NUCLEOTIDE SEQUENCE [LARGE SCALE GENOMIC DNA]</scope>
    <source>
        <strain evidence="1">Y72</strain>
    </source>
</reference>
<name>A0A0S6U8G6_NEOTH</name>
<gene>
    <name evidence="1" type="ORF">MTY_0588</name>
</gene>
<dbReference type="Proteomes" id="UP000063718">
    <property type="component" value="Unassembled WGS sequence"/>
</dbReference>
<protein>
    <submittedName>
        <fullName evidence="1">Large exoproteins</fullName>
    </submittedName>
</protein>
<dbReference type="EMBL" id="DF238840">
    <property type="protein sequence ID" value="GAF25258.1"/>
    <property type="molecule type" value="Genomic_DNA"/>
</dbReference>
<evidence type="ECO:0000313" key="1">
    <source>
        <dbReference type="EMBL" id="GAF25258.1"/>
    </source>
</evidence>
<accession>A0A0S6U8G6</accession>